<dbReference type="HOGENOM" id="CLU_001493_0_2_7"/>
<keyword evidence="4 12" id="KW-0436">Ligase</keyword>
<keyword evidence="8 12" id="KW-0175">Coiled coil</keyword>
<dbReference type="PRINTS" id="PR00986">
    <property type="entry name" value="TRNASYNTHVAL"/>
</dbReference>
<dbReference type="FunFam" id="3.40.50.620:FF:000098">
    <property type="entry name" value="Valine--tRNA ligase"/>
    <property type="match status" value="1"/>
</dbReference>
<keyword evidence="5 12" id="KW-0547">Nucleotide-binding</keyword>
<dbReference type="FunFam" id="3.40.50.620:FF:000032">
    <property type="entry name" value="Valine--tRNA ligase"/>
    <property type="match status" value="1"/>
</dbReference>
<organism evidence="16 17">
    <name type="scientific">Lawsonia intracellularis (strain PHE/MN1-00)</name>
    <dbReference type="NCBI Taxonomy" id="363253"/>
    <lineage>
        <taxon>Bacteria</taxon>
        <taxon>Pseudomonadati</taxon>
        <taxon>Thermodesulfobacteriota</taxon>
        <taxon>Desulfovibrionia</taxon>
        <taxon>Desulfovibrionales</taxon>
        <taxon>Desulfovibrionaceae</taxon>
        <taxon>Lawsonia</taxon>
    </lineage>
</organism>
<dbReference type="AlphaFoldDB" id="Q1MQM5"/>
<keyword evidence="3 12" id="KW-0963">Cytoplasm</keyword>
<dbReference type="PANTHER" id="PTHR11946">
    <property type="entry name" value="VALYL-TRNA SYNTHETASES"/>
    <property type="match status" value="1"/>
</dbReference>
<evidence type="ECO:0000313" key="17">
    <source>
        <dbReference type="Proteomes" id="UP000002430"/>
    </source>
</evidence>
<comment type="domain">
    <text evidence="12">ValRS has two distinct active sites: one for aminoacylation and one for editing. The misactivated threonine is translocated from the active site to the editing site.</text>
</comment>
<dbReference type="InterPro" id="IPR033705">
    <property type="entry name" value="Anticodon_Ia_Val"/>
</dbReference>
<feature type="domain" description="Valyl-tRNA synthetase tRNA-binding arm" evidence="15">
    <location>
        <begin position="812"/>
        <end position="869"/>
    </location>
</feature>
<dbReference type="Proteomes" id="UP000002430">
    <property type="component" value="Chromosome"/>
</dbReference>
<name>Q1MQM5_LAWIP</name>
<dbReference type="NCBIfam" id="NF004349">
    <property type="entry name" value="PRK05729.1"/>
    <property type="match status" value="1"/>
</dbReference>
<dbReference type="HAMAP" id="MF_02004">
    <property type="entry name" value="Val_tRNA_synth_type1"/>
    <property type="match status" value="1"/>
</dbReference>
<evidence type="ECO:0000256" key="11">
    <source>
        <dbReference type="ARBA" id="ARBA00060830"/>
    </source>
</evidence>
<evidence type="ECO:0000256" key="9">
    <source>
        <dbReference type="ARBA" id="ARBA00023146"/>
    </source>
</evidence>
<dbReference type="PANTHER" id="PTHR11946:SF93">
    <property type="entry name" value="VALINE--TRNA LIGASE, CHLOROPLASTIC_MITOCHONDRIAL 2"/>
    <property type="match status" value="1"/>
</dbReference>
<evidence type="ECO:0000256" key="8">
    <source>
        <dbReference type="ARBA" id="ARBA00023054"/>
    </source>
</evidence>
<evidence type="ECO:0000256" key="5">
    <source>
        <dbReference type="ARBA" id="ARBA00022741"/>
    </source>
</evidence>
<sequence>MTDVTLPKAYEPKDIETYWRDHWERNNTFTPNLNEKGEPFCIVIPPPNVTGILHIGHALNITLQDILCRHARQQGKKVLWIPGTDHAGIATQHVVERMLAKENVSREQLGREAFIQKVWQWREKYGTHILEQLRRIGASVDWTRERFTMDDGLSQAVRKVFVELYKQGYIYKGKYIVNWCTYCHTALSDDEVEHRTEKGNLYYVRYKLEDGSDDLIIATTRPETIVADTGICINPKDKRYTNFIGKKAVVPIINRIVPIITDSYVDQNFGTGVLKVTPCHDVNDWMLGHRHNLAFIQAINDKGIMTDEAGPYTGLSKEACRKQIVEDLQKHNHLIKIEDIEHTVGYCYRSHTVIEPYVSEQWFVAATKMAPQARAAVPEQTKLFPKSWLKTYYNWLDNIRDWCISRQIWWGHRIPAWTCTSCNKLFVEETEPSSCPCGSHNLIQETDVLDTWFSSAIWPFSTLGWPNKTPELAMFYPTSILVTGFDILFFWVARMMMFGLHFMKDVPFRHVYIHALIRDSEGRKMSKSLGNSIDPIQMIEKYGTDALRFTLTAFAAMGRDIRLSEERIEGYRHFMNKLWNASRFALMNLPTDSVQLVSIEEITALHHKWFLHRLEEVKIDVNDSIKNYRFNDMAQTLYKFFWNEFCDWYLEIIKIDFKEEGLHKTQAQYVLWLGLKELLILLHPIIPFITSEIWKALPGHTQELACEPFPSTRSHCLSPNEANQMIFLQEVISAIRTIRAELNISPSYKLSVLLRPIDSIQLSLLQKNSNLIITLAKLETLTIDSNQKAPGPSANHIIQHCEIIVFLSGAIDFNAEYKRLTKELNKIDTELQKITERLKNKNFIQNAPKEIVQKEQARKDELLSSHQKIYVLMNQYLNNIDK</sequence>
<reference evidence="16 17" key="1">
    <citation type="submission" date="2005-11" db="EMBL/GenBank/DDBJ databases">
        <title>The complete genome sequence of Lawsonia intracellularis: the causative agent of proliferative enteropathy.</title>
        <authorList>
            <person name="Kaur K."/>
            <person name="Zhang Q."/>
            <person name="Beckler D."/>
            <person name="Munir S."/>
            <person name="Li L."/>
            <person name="Kinsley K."/>
            <person name="Herron L."/>
            <person name="Peterson A."/>
            <person name="May B."/>
            <person name="Singh S."/>
            <person name="Gebhart C."/>
            <person name="Kapur V."/>
        </authorList>
    </citation>
    <scope>NUCLEOTIDE SEQUENCE [LARGE SCALE GENOMIC DNA]</scope>
    <source>
        <strain evidence="16 17">PHE/MN1-00</strain>
    </source>
</reference>
<comment type="subunit">
    <text evidence="2 12">Monomer.</text>
</comment>
<dbReference type="SUPFAM" id="SSF52374">
    <property type="entry name" value="Nucleotidylyl transferase"/>
    <property type="match status" value="1"/>
</dbReference>
<evidence type="ECO:0000256" key="2">
    <source>
        <dbReference type="ARBA" id="ARBA00011245"/>
    </source>
</evidence>
<evidence type="ECO:0000256" key="7">
    <source>
        <dbReference type="ARBA" id="ARBA00022917"/>
    </source>
</evidence>
<gene>
    <name evidence="12 16" type="primary">valS</name>
    <name evidence="16" type="ordered locus">LI0648</name>
</gene>
<comment type="catalytic activity">
    <reaction evidence="10 12">
        <text>tRNA(Val) + L-valine + ATP = L-valyl-tRNA(Val) + AMP + diphosphate</text>
        <dbReference type="Rhea" id="RHEA:10704"/>
        <dbReference type="Rhea" id="RHEA-COMP:9672"/>
        <dbReference type="Rhea" id="RHEA-COMP:9708"/>
        <dbReference type="ChEBI" id="CHEBI:30616"/>
        <dbReference type="ChEBI" id="CHEBI:33019"/>
        <dbReference type="ChEBI" id="CHEBI:57762"/>
        <dbReference type="ChEBI" id="CHEBI:78442"/>
        <dbReference type="ChEBI" id="CHEBI:78537"/>
        <dbReference type="ChEBI" id="CHEBI:456215"/>
        <dbReference type="EC" id="6.1.1.9"/>
    </reaction>
</comment>
<evidence type="ECO:0000259" key="14">
    <source>
        <dbReference type="Pfam" id="PF08264"/>
    </source>
</evidence>
<dbReference type="STRING" id="363253.LI0648"/>
<evidence type="ECO:0000259" key="15">
    <source>
        <dbReference type="Pfam" id="PF10458"/>
    </source>
</evidence>
<keyword evidence="6 12" id="KW-0067">ATP-binding</keyword>
<accession>Q1MQM5</accession>
<dbReference type="Gene3D" id="3.40.50.620">
    <property type="entry name" value="HUPs"/>
    <property type="match status" value="2"/>
</dbReference>
<dbReference type="GO" id="GO:0004832">
    <property type="term" value="F:valine-tRNA ligase activity"/>
    <property type="evidence" value="ECO:0007669"/>
    <property type="project" value="UniProtKB-UniRule"/>
</dbReference>
<evidence type="ECO:0000256" key="12">
    <source>
        <dbReference type="HAMAP-Rule" id="MF_02004"/>
    </source>
</evidence>
<keyword evidence="17" id="KW-1185">Reference proteome</keyword>
<proteinExistence type="inferred from homology"/>
<evidence type="ECO:0000256" key="4">
    <source>
        <dbReference type="ARBA" id="ARBA00022598"/>
    </source>
</evidence>
<keyword evidence="7 12" id="KW-0648">Protein biosynthesis</keyword>
<dbReference type="EMBL" id="AM180252">
    <property type="protein sequence ID" value="CAJ54702.1"/>
    <property type="molecule type" value="Genomic_DNA"/>
</dbReference>
<dbReference type="InterPro" id="IPR013155">
    <property type="entry name" value="M/V/L/I-tRNA-synth_anticd-bd"/>
</dbReference>
<dbReference type="GO" id="GO:0005524">
    <property type="term" value="F:ATP binding"/>
    <property type="evidence" value="ECO:0007669"/>
    <property type="project" value="UniProtKB-UniRule"/>
</dbReference>
<evidence type="ECO:0000256" key="3">
    <source>
        <dbReference type="ARBA" id="ARBA00022490"/>
    </source>
</evidence>
<comment type="function">
    <text evidence="12">Catalyzes the attachment of valine to tRNA(Val). As ValRS can inadvertently accommodate and process structurally similar amino acids such as threonine, to avoid such errors, it has a 'posttransfer' editing activity that hydrolyzes mischarged Thr-tRNA(Val) in a tRNA-dependent manner.</text>
</comment>
<dbReference type="EC" id="6.1.1.9" evidence="12"/>
<dbReference type="InterPro" id="IPR037118">
    <property type="entry name" value="Val-tRNA_synth_C_sf"/>
</dbReference>
<comment type="domain">
    <text evidence="12">The C-terminal coiled-coil domain is crucial for aminoacylation activity.</text>
</comment>
<evidence type="ECO:0000256" key="10">
    <source>
        <dbReference type="ARBA" id="ARBA00047552"/>
    </source>
</evidence>
<dbReference type="NCBIfam" id="TIGR00422">
    <property type="entry name" value="valS"/>
    <property type="match status" value="1"/>
</dbReference>
<dbReference type="InterPro" id="IPR019499">
    <property type="entry name" value="Val-tRNA_synth_tRNA-bd"/>
</dbReference>
<dbReference type="Pfam" id="PF08264">
    <property type="entry name" value="Anticodon_1"/>
    <property type="match status" value="1"/>
</dbReference>
<protein>
    <recommendedName>
        <fullName evidence="12">Valine--tRNA ligase</fullName>
        <ecNumber evidence="12">6.1.1.9</ecNumber>
    </recommendedName>
    <alternativeName>
        <fullName evidence="12">Valyl-tRNA synthetase</fullName>
        <shortName evidence="12">ValRS</shortName>
    </alternativeName>
</protein>
<dbReference type="Pfam" id="PF00133">
    <property type="entry name" value="tRNA-synt_1"/>
    <property type="match status" value="1"/>
</dbReference>
<evidence type="ECO:0000259" key="13">
    <source>
        <dbReference type="Pfam" id="PF00133"/>
    </source>
</evidence>
<feature type="short sequence motif" description="'KMSKS' region" evidence="12">
    <location>
        <begin position="524"/>
        <end position="528"/>
    </location>
</feature>
<dbReference type="FunFam" id="1.10.287.380:FF:000001">
    <property type="entry name" value="Valine--tRNA ligase"/>
    <property type="match status" value="1"/>
</dbReference>
<evidence type="ECO:0000256" key="1">
    <source>
        <dbReference type="ARBA" id="ARBA00004496"/>
    </source>
</evidence>
<dbReference type="InterPro" id="IPR009008">
    <property type="entry name" value="Val/Leu/Ile-tRNA-synth_edit"/>
</dbReference>
<dbReference type="Pfam" id="PF10458">
    <property type="entry name" value="Val_tRNA-synt_C"/>
    <property type="match status" value="1"/>
</dbReference>
<dbReference type="InterPro" id="IPR010978">
    <property type="entry name" value="tRNA-bd_arm"/>
</dbReference>
<dbReference type="eggNOG" id="COG0525">
    <property type="taxonomic scope" value="Bacteria"/>
</dbReference>
<comment type="similarity">
    <text evidence="11 12">Belongs to the class-I aminoacyl-tRNA synthetase family. ValS type 1 subfamily.</text>
</comment>
<feature type="coiled-coil region" evidence="12">
    <location>
        <begin position="810"/>
        <end position="837"/>
    </location>
</feature>
<dbReference type="OrthoDB" id="9810365at2"/>
<dbReference type="CDD" id="cd07962">
    <property type="entry name" value="Anticodon_Ia_Val"/>
    <property type="match status" value="1"/>
</dbReference>
<evidence type="ECO:0000256" key="6">
    <source>
        <dbReference type="ARBA" id="ARBA00022840"/>
    </source>
</evidence>
<dbReference type="InterPro" id="IPR002300">
    <property type="entry name" value="aa-tRNA-synth_Ia"/>
</dbReference>
<dbReference type="InterPro" id="IPR002303">
    <property type="entry name" value="Valyl-tRNA_ligase"/>
</dbReference>
<dbReference type="GO" id="GO:0002161">
    <property type="term" value="F:aminoacyl-tRNA deacylase activity"/>
    <property type="evidence" value="ECO:0007669"/>
    <property type="project" value="InterPro"/>
</dbReference>
<dbReference type="PROSITE" id="PS00178">
    <property type="entry name" value="AA_TRNA_LIGASE_I"/>
    <property type="match status" value="1"/>
</dbReference>
<dbReference type="InterPro" id="IPR014729">
    <property type="entry name" value="Rossmann-like_a/b/a_fold"/>
</dbReference>
<dbReference type="InterPro" id="IPR001412">
    <property type="entry name" value="aa-tRNA-synth_I_CS"/>
</dbReference>
<feature type="binding site" evidence="12">
    <location>
        <position position="527"/>
    </location>
    <ligand>
        <name>ATP</name>
        <dbReference type="ChEBI" id="CHEBI:30616"/>
    </ligand>
</feature>
<dbReference type="CDD" id="cd00817">
    <property type="entry name" value="ValRS_core"/>
    <property type="match status" value="1"/>
</dbReference>
<keyword evidence="9 12" id="KW-0030">Aminoacyl-tRNA synthetase</keyword>
<dbReference type="SUPFAM" id="SSF46589">
    <property type="entry name" value="tRNA-binding arm"/>
    <property type="match status" value="1"/>
</dbReference>
<feature type="short sequence motif" description="'HIGH' region" evidence="12">
    <location>
        <begin position="47"/>
        <end position="57"/>
    </location>
</feature>
<dbReference type="GO" id="GO:0005829">
    <property type="term" value="C:cytosol"/>
    <property type="evidence" value="ECO:0007669"/>
    <property type="project" value="TreeGrafter"/>
</dbReference>
<feature type="domain" description="Aminoacyl-tRNA synthetase class Ia" evidence="13">
    <location>
        <begin position="20"/>
        <end position="564"/>
    </location>
</feature>
<dbReference type="RefSeq" id="WP_011526731.1">
    <property type="nucleotide sequence ID" value="NC_008011.1"/>
</dbReference>
<feature type="domain" description="Methionyl/Valyl/Leucyl/Isoleucyl-tRNA synthetase anticodon-binding" evidence="14">
    <location>
        <begin position="608"/>
        <end position="753"/>
    </location>
</feature>
<dbReference type="Gene3D" id="1.10.287.380">
    <property type="entry name" value="Valyl-tRNA synthetase, C-terminal domain"/>
    <property type="match status" value="1"/>
</dbReference>
<dbReference type="InterPro" id="IPR009080">
    <property type="entry name" value="tRNAsynth_Ia_anticodon-bd"/>
</dbReference>
<dbReference type="SUPFAM" id="SSF47323">
    <property type="entry name" value="Anticodon-binding domain of a subclass of class I aminoacyl-tRNA synthetases"/>
    <property type="match status" value="1"/>
</dbReference>
<dbReference type="KEGG" id="lip:LI0648"/>
<comment type="subcellular location">
    <subcellularLocation>
        <location evidence="1 12">Cytoplasm</location>
    </subcellularLocation>
</comment>
<dbReference type="GO" id="GO:0006438">
    <property type="term" value="P:valyl-tRNA aminoacylation"/>
    <property type="evidence" value="ECO:0007669"/>
    <property type="project" value="UniProtKB-UniRule"/>
</dbReference>
<dbReference type="SUPFAM" id="SSF50677">
    <property type="entry name" value="ValRS/IleRS/LeuRS editing domain"/>
    <property type="match status" value="1"/>
</dbReference>
<dbReference type="Gene3D" id="1.10.730.10">
    <property type="entry name" value="Isoleucyl-tRNA Synthetase, Domain 1"/>
    <property type="match status" value="1"/>
</dbReference>
<evidence type="ECO:0000313" key="16">
    <source>
        <dbReference type="EMBL" id="CAJ54702.1"/>
    </source>
</evidence>